<proteinExistence type="predicted"/>
<keyword evidence="2" id="KW-1185">Reference proteome</keyword>
<comment type="caution">
    <text evidence="1">The sequence shown here is derived from an EMBL/GenBank/DDBJ whole genome shotgun (WGS) entry which is preliminary data.</text>
</comment>
<organism evidence="1 2">
    <name type="scientific">Paraglomus occultum</name>
    <dbReference type="NCBI Taxonomy" id="144539"/>
    <lineage>
        <taxon>Eukaryota</taxon>
        <taxon>Fungi</taxon>
        <taxon>Fungi incertae sedis</taxon>
        <taxon>Mucoromycota</taxon>
        <taxon>Glomeromycotina</taxon>
        <taxon>Glomeromycetes</taxon>
        <taxon>Paraglomerales</taxon>
        <taxon>Paraglomeraceae</taxon>
        <taxon>Paraglomus</taxon>
    </lineage>
</organism>
<dbReference type="AlphaFoldDB" id="A0A9N9GWZ9"/>
<name>A0A9N9GWZ9_9GLOM</name>
<protein>
    <submittedName>
        <fullName evidence="1">8552_t:CDS:1</fullName>
    </submittedName>
</protein>
<sequence>MNALYDSTCDFLRVALPEHITAFSVVYHAMNELQKESLRQIFHQAITAVMPSYKAGSEKYQKLQGLPLKFDDAFEGMCSLRDFEVTREEEELSTETIENNLRLLKGTLKKARLGRIKSSELLWRNPFASQVLSSEMMEVKQLSEEDYESFMEPAKNMEASLPHSIERACDIFLTNYNDGSTEIPPQKLSYKNWRESEEVLRDIAVRILDTLGGIWKHPAFSPKFAKTQSEGTYVADIIVPIIRATLKDLPIGKSAYVSTAERQSVASKDRRGEKGKRPDIMFIAKHMDRIYELMFAECSRIICSGTKEDEDRVKLWRELNDGLYWTNRGCKLEEKNEFGILGFQIAGQNFKLYVLIRDHENISRLFLLRSVKIPIQYTNDRRFIFEFIEALLLMRRILIVDLSLLFNSGTNESGESSSTVSTP</sequence>
<dbReference type="EMBL" id="CAJVPJ010003143">
    <property type="protein sequence ID" value="CAG8635826.1"/>
    <property type="molecule type" value="Genomic_DNA"/>
</dbReference>
<evidence type="ECO:0000313" key="2">
    <source>
        <dbReference type="Proteomes" id="UP000789572"/>
    </source>
</evidence>
<gene>
    <name evidence="1" type="ORF">POCULU_LOCUS9151</name>
</gene>
<evidence type="ECO:0000313" key="1">
    <source>
        <dbReference type="EMBL" id="CAG8635826.1"/>
    </source>
</evidence>
<dbReference type="Proteomes" id="UP000789572">
    <property type="component" value="Unassembled WGS sequence"/>
</dbReference>
<dbReference type="OrthoDB" id="2416822at2759"/>
<feature type="non-terminal residue" evidence="1">
    <location>
        <position position="423"/>
    </location>
</feature>
<accession>A0A9N9GWZ9</accession>
<reference evidence="1" key="1">
    <citation type="submission" date="2021-06" db="EMBL/GenBank/DDBJ databases">
        <authorList>
            <person name="Kallberg Y."/>
            <person name="Tangrot J."/>
            <person name="Rosling A."/>
        </authorList>
    </citation>
    <scope>NUCLEOTIDE SEQUENCE</scope>
    <source>
        <strain evidence="1">IA702</strain>
    </source>
</reference>